<name>A0A143BJS8_9BACT</name>
<dbReference type="Proteomes" id="UP000076404">
    <property type="component" value="Chromosome"/>
</dbReference>
<keyword evidence="1" id="KW-0472">Membrane</keyword>
<dbReference type="KEGG" id="gph:GEMMAAP_11980"/>
<dbReference type="RefSeq" id="WP_026849571.1">
    <property type="nucleotide sequence ID" value="NZ_CP011454.1"/>
</dbReference>
<keyword evidence="3" id="KW-1185">Reference proteome</keyword>
<keyword evidence="1" id="KW-0812">Transmembrane</keyword>
<proteinExistence type="predicted"/>
<accession>A0A143BJS8</accession>
<feature type="transmembrane region" description="Helical" evidence="1">
    <location>
        <begin position="290"/>
        <end position="307"/>
    </location>
</feature>
<evidence type="ECO:0000256" key="1">
    <source>
        <dbReference type="SAM" id="Phobius"/>
    </source>
</evidence>
<evidence type="ECO:0000313" key="2">
    <source>
        <dbReference type="EMBL" id="AMW05327.1"/>
    </source>
</evidence>
<dbReference type="EMBL" id="CP011454">
    <property type="protein sequence ID" value="AMW05327.1"/>
    <property type="molecule type" value="Genomic_DNA"/>
</dbReference>
<reference evidence="2 3" key="1">
    <citation type="journal article" date="2014" name="Proc. Natl. Acad. Sci. U.S.A.">
        <title>Functional type 2 photosynthetic reaction centers found in the rare bacterial phylum Gemmatimonadetes.</title>
        <authorList>
            <person name="Zeng Y."/>
            <person name="Feng F."/>
            <person name="Medova H."/>
            <person name="Dean J."/>
            <person name="Koblizek M."/>
        </authorList>
    </citation>
    <scope>NUCLEOTIDE SEQUENCE [LARGE SCALE GENOMIC DNA]</scope>
    <source>
        <strain evidence="2 3">AP64</strain>
    </source>
</reference>
<gene>
    <name evidence="2" type="ORF">GEMMAAP_11980</name>
</gene>
<keyword evidence="1" id="KW-1133">Transmembrane helix</keyword>
<dbReference type="AlphaFoldDB" id="A0A143BJS8"/>
<protein>
    <submittedName>
        <fullName evidence="2">Uncharacterized protein</fullName>
    </submittedName>
</protein>
<sequence length="310" mass="35047">MQYQIDYTLRVALENEYRSLFTWFIQEIRADGEPASDKLIPWFHNHFFDLQDVRYLVSTEKDYPNPFNDHDADSAVDDTAETRNATFNRRIFAKLVPTGGMTYSMLGTERALKELSLTIQPIACSTDRVEQIRIAGGVGHTYEIDFQDSVQPDWLGVDITVADDTFDALVEQVLGGRHNGSLRLSGADGFYSEWSPSISTNRVKILNQKGDASWMEPDQRLIFEDTFTSSEIEPPRLGRVDRYSLEFVTAPVEAAKPDLSQAPVTMEAASKESGQLDIVGHHAIVQSQRYAFWTTVGVWLLVAFSLFRTC</sequence>
<organism evidence="2 3">
    <name type="scientific">Gemmatimonas phototrophica</name>
    <dbReference type="NCBI Taxonomy" id="1379270"/>
    <lineage>
        <taxon>Bacteria</taxon>
        <taxon>Pseudomonadati</taxon>
        <taxon>Gemmatimonadota</taxon>
        <taxon>Gemmatimonadia</taxon>
        <taxon>Gemmatimonadales</taxon>
        <taxon>Gemmatimonadaceae</taxon>
        <taxon>Gemmatimonas</taxon>
    </lineage>
</organism>
<reference evidence="2 3" key="2">
    <citation type="journal article" date="2016" name="Environ. Microbiol. Rep.">
        <title>Metagenomic evidence for the presence of phototrophic Gemmatimonadetes bacteria in diverse environments.</title>
        <authorList>
            <person name="Zeng Y."/>
            <person name="Baumbach J."/>
            <person name="Barbosa E.G."/>
            <person name="Azevedo V."/>
            <person name="Zhang C."/>
            <person name="Koblizek M."/>
        </authorList>
    </citation>
    <scope>NUCLEOTIDE SEQUENCE [LARGE SCALE GENOMIC DNA]</scope>
    <source>
        <strain evidence="2 3">AP64</strain>
    </source>
</reference>
<dbReference type="OrthoDB" id="8450448at2"/>
<evidence type="ECO:0000313" key="3">
    <source>
        <dbReference type="Proteomes" id="UP000076404"/>
    </source>
</evidence>